<dbReference type="RefSeq" id="WP_147867887.1">
    <property type="nucleotide sequence ID" value="NZ_CP036264.1"/>
</dbReference>
<dbReference type="Proteomes" id="UP000321353">
    <property type="component" value="Chromosome"/>
</dbReference>
<name>A0A5B9MCV1_9BACT</name>
<sequence length="512" mass="56057">MINRPATTSGRRRFMGVCGGVTAAVALAELEIINRLPRVSAAEATLDQQAVRFSDDIEPLVRLLEDTPRNRVVEVFADKVHGGTSYREVLTALLLAGVRNVQPRPSVGFKFHAVLVVNSAHLASLASPDQDRWLPIFWALDYFKSSQDRDVREGNWTMAAVDESSVPAPHLARQAFIDAMDRWDVDAADVAIAGLARSAGANEVFELMAHYGCRDFRSIGHKAIFVANGFRTLQCIGWRYSEPVLRSLTYALLNHNGEPNPADSDLTPDAACRVTEELMDGFGDHWNSGKMDPAASLAHLDALRDASPEQAVRETAALIQSGIHPQSIADALFLSAGEMLMQQPGIISLHSSTTTNAMQYAYRTARDPKTRLRLLLQNAAFIPHFRSSMQSRGKVANKQINELQQLDAPATTMSPTKIFESANQDRAGASHAAMQFLAGGGQAEQMIQTARQLVFLKGNDSHDYKFSSAVLEDFYAVSPEFRNSYLAASTYLLPASGDRDNGLVDRIRSAIG</sequence>
<dbReference type="PROSITE" id="PS51318">
    <property type="entry name" value="TAT"/>
    <property type="match status" value="1"/>
</dbReference>
<proteinExistence type="predicted"/>
<organism evidence="1 2">
    <name type="scientific">Stieleria maiorica</name>
    <dbReference type="NCBI Taxonomy" id="2795974"/>
    <lineage>
        <taxon>Bacteria</taxon>
        <taxon>Pseudomonadati</taxon>
        <taxon>Planctomycetota</taxon>
        <taxon>Planctomycetia</taxon>
        <taxon>Pirellulales</taxon>
        <taxon>Pirellulaceae</taxon>
        <taxon>Stieleria</taxon>
    </lineage>
</organism>
<evidence type="ECO:0000313" key="1">
    <source>
        <dbReference type="EMBL" id="QEF98349.1"/>
    </source>
</evidence>
<dbReference type="KEGG" id="smam:Mal15_24010"/>
<reference evidence="1 2" key="1">
    <citation type="submission" date="2019-02" db="EMBL/GenBank/DDBJ databases">
        <title>Planctomycetal bacteria perform biofilm scaping via a novel small molecule.</title>
        <authorList>
            <person name="Jeske O."/>
            <person name="Boedeker C."/>
            <person name="Wiegand S."/>
            <person name="Breitling P."/>
            <person name="Kallscheuer N."/>
            <person name="Jogler M."/>
            <person name="Rohde M."/>
            <person name="Petersen J."/>
            <person name="Medema M.H."/>
            <person name="Surup F."/>
            <person name="Jogler C."/>
        </authorList>
    </citation>
    <scope>NUCLEOTIDE SEQUENCE [LARGE SCALE GENOMIC DNA]</scope>
    <source>
        <strain evidence="1 2">Mal15</strain>
    </source>
</reference>
<evidence type="ECO:0000313" key="2">
    <source>
        <dbReference type="Proteomes" id="UP000321353"/>
    </source>
</evidence>
<dbReference type="InterPro" id="IPR006311">
    <property type="entry name" value="TAT_signal"/>
</dbReference>
<gene>
    <name evidence="1" type="ORF">Mal15_24010</name>
</gene>
<accession>A0A5B9MCV1</accession>
<protein>
    <submittedName>
        <fullName evidence="1">Uncharacterized protein</fullName>
    </submittedName>
</protein>
<dbReference type="AlphaFoldDB" id="A0A5B9MCV1"/>
<keyword evidence="2" id="KW-1185">Reference proteome</keyword>
<dbReference type="EMBL" id="CP036264">
    <property type="protein sequence ID" value="QEF98349.1"/>
    <property type="molecule type" value="Genomic_DNA"/>
</dbReference>